<evidence type="ECO:0000313" key="2">
    <source>
        <dbReference type="EMBL" id="OQP67806.1"/>
    </source>
</evidence>
<dbReference type="OrthoDB" id="675218at2"/>
<dbReference type="EMBL" id="LWBP01000010">
    <property type="protein sequence ID" value="OQP67806.1"/>
    <property type="molecule type" value="Genomic_DNA"/>
</dbReference>
<sequence length="142" mass="16618">MPIHIGSLIQQEVERRRLTYKEFGALIHRNEKTVPDIYDRESMSTDLLLTISGALKVDLLSLYYTEEPLKSLRNDEVGYLNGQIERYKEQIQMLTEEIRLLQKELSLIRDLNRAQVEIISFAKEKIEDLKYKLSEATADKNC</sequence>
<dbReference type="GO" id="GO:0003677">
    <property type="term" value="F:DNA binding"/>
    <property type="evidence" value="ECO:0007669"/>
    <property type="project" value="InterPro"/>
</dbReference>
<keyword evidence="3" id="KW-1185">Reference proteome</keyword>
<dbReference type="SUPFAM" id="SSF47413">
    <property type="entry name" value="lambda repressor-like DNA-binding domains"/>
    <property type="match status" value="1"/>
</dbReference>
<dbReference type="RefSeq" id="WP_081160804.1">
    <property type="nucleotide sequence ID" value="NZ_LWBP01000010.1"/>
</dbReference>
<gene>
    <name evidence="2" type="ORF">A4R26_32785</name>
</gene>
<dbReference type="InterPro" id="IPR010982">
    <property type="entry name" value="Lambda_DNA-bd_dom_sf"/>
</dbReference>
<accession>A0A1V9GBJ5</accession>
<dbReference type="Proteomes" id="UP000192276">
    <property type="component" value="Unassembled WGS sequence"/>
</dbReference>
<evidence type="ECO:0000256" key="1">
    <source>
        <dbReference type="SAM" id="Coils"/>
    </source>
</evidence>
<evidence type="ECO:0000313" key="3">
    <source>
        <dbReference type="Proteomes" id="UP000192276"/>
    </source>
</evidence>
<reference evidence="3" key="1">
    <citation type="submission" date="2016-04" db="EMBL/GenBank/DDBJ databases">
        <authorList>
            <person name="Chen L."/>
            <person name="Zhuang W."/>
            <person name="Wang G."/>
        </authorList>
    </citation>
    <scope>NUCLEOTIDE SEQUENCE [LARGE SCALE GENOMIC DNA]</scope>
    <source>
        <strain evidence="3">208</strain>
    </source>
</reference>
<comment type="caution">
    <text evidence="2">The sequence shown here is derived from an EMBL/GenBank/DDBJ whole genome shotgun (WGS) entry which is preliminary data.</text>
</comment>
<feature type="coiled-coil region" evidence="1">
    <location>
        <begin position="77"/>
        <end position="139"/>
    </location>
</feature>
<protein>
    <submittedName>
        <fullName evidence="2">Uncharacterized protein</fullName>
    </submittedName>
</protein>
<dbReference type="AlphaFoldDB" id="A0A1V9GBJ5"/>
<keyword evidence="1" id="KW-0175">Coiled coil</keyword>
<proteinExistence type="predicted"/>
<name>A0A1V9GBJ5_9BACT</name>
<organism evidence="2 3">
    <name type="scientific">Niastella populi</name>
    <dbReference type="NCBI Taxonomy" id="550983"/>
    <lineage>
        <taxon>Bacteria</taxon>
        <taxon>Pseudomonadati</taxon>
        <taxon>Bacteroidota</taxon>
        <taxon>Chitinophagia</taxon>
        <taxon>Chitinophagales</taxon>
        <taxon>Chitinophagaceae</taxon>
        <taxon>Niastella</taxon>
    </lineage>
</organism>
<dbReference type="STRING" id="550983.A4R26_32785"/>